<organism evidence="2 3">
    <name type="scientific">Treponema brennaborense (strain DSM 12168 / CIP 105900 / DD5/3)</name>
    <dbReference type="NCBI Taxonomy" id="906968"/>
    <lineage>
        <taxon>Bacteria</taxon>
        <taxon>Pseudomonadati</taxon>
        <taxon>Spirochaetota</taxon>
        <taxon>Spirochaetia</taxon>
        <taxon>Spirochaetales</taxon>
        <taxon>Treponemataceae</taxon>
        <taxon>Treponema</taxon>
    </lineage>
</organism>
<dbReference type="EMBL" id="CP002696">
    <property type="protein sequence ID" value="AEE16884.1"/>
    <property type="molecule type" value="Genomic_DNA"/>
</dbReference>
<keyword evidence="3" id="KW-1185">Reference proteome</keyword>
<dbReference type="SMART" id="SM00100">
    <property type="entry name" value="cNMP"/>
    <property type="match status" value="2"/>
</dbReference>
<dbReference type="PANTHER" id="PTHR24567">
    <property type="entry name" value="CRP FAMILY TRANSCRIPTIONAL REGULATORY PROTEIN"/>
    <property type="match status" value="1"/>
</dbReference>
<sequence length="393" mass="44206">MLQLSFVNFRKDSFILVEGNPCGDRFFIIRSGSVRCVKERAVVQSATFGPGDFIGVVPCLSGHAQTESVIAVTDVVVIAVNRNQYPDLIQQNTPVAMKIIRTFANRMRIMNEVLTQLTFKGVAVVSPEQLFAIASYYEKEGKINLAVYGYYQYLKACPSGVNAVRAKDRFIALKPRSRAVHFEPNQELIREYPKDTMIFSECQSGHDMYIIQEGQVKITKVVDNNEVILAVLKKGDFFGEMALLEDKPRSASAIAHEACRLMVVNRKNFDQMVASQPQLVSRLTITLSERLWAMERQLTNTEISDPVFKMVDMLALQIEKAKIAVDSPVKVSFTFDLSPEDIADMCGISHDMQGMAINRFMDTAPVRRDGRKLLVTDCLEVIKSAAVHRKQKH</sequence>
<accession>F4LNP9</accession>
<dbReference type="InterPro" id="IPR050397">
    <property type="entry name" value="Env_Response_Regulators"/>
</dbReference>
<dbReference type="RefSeq" id="WP_013758589.1">
    <property type="nucleotide sequence ID" value="NC_015500.1"/>
</dbReference>
<name>F4LNP9_TREBD</name>
<protein>
    <submittedName>
        <fullName evidence="2">Transcriptional regulator, Crp/Fnr family</fullName>
    </submittedName>
</protein>
<dbReference type="SUPFAM" id="SSF51206">
    <property type="entry name" value="cAMP-binding domain-like"/>
    <property type="match status" value="2"/>
</dbReference>
<proteinExistence type="predicted"/>
<dbReference type="Pfam" id="PF00027">
    <property type="entry name" value="cNMP_binding"/>
    <property type="match status" value="2"/>
</dbReference>
<dbReference type="AlphaFoldDB" id="F4LNP9"/>
<dbReference type="GO" id="GO:0005829">
    <property type="term" value="C:cytosol"/>
    <property type="evidence" value="ECO:0007669"/>
    <property type="project" value="TreeGrafter"/>
</dbReference>
<evidence type="ECO:0000259" key="1">
    <source>
        <dbReference type="PROSITE" id="PS50042"/>
    </source>
</evidence>
<dbReference type="PROSITE" id="PS00889">
    <property type="entry name" value="CNMP_BINDING_2"/>
    <property type="match status" value="1"/>
</dbReference>
<dbReference type="GO" id="GO:0003700">
    <property type="term" value="F:DNA-binding transcription factor activity"/>
    <property type="evidence" value="ECO:0007669"/>
    <property type="project" value="TreeGrafter"/>
</dbReference>
<dbReference type="Proteomes" id="UP000006546">
    <property type="component" value="Chromosome"/>
</dbReference>
<dbReference type="HOGENOM" id="CLU_694328_0_0_12"/>
<reference evidence="3" key="1">
    <citation type="submission" date="2011-04" db="EMBL/GenBank/DDBJ databases">
        <title>The complete genome of Treponema brennaborense DSM 12168.</title>
        <authorList>
            <person name="Lucas S."/>
            <person name="Han J."/>
            <person name="Lapidus A."/>
            <person name="Bruce D."/>
            <person name="Goodwin L."/>
            <person name="Pitluck S."/>
            <person name="Peters L."/>
            <person name="Kyrpides N."/>
            <person name="Mavromatis K."/>
            <person name="Ivanova N."/>
            <person name="Mikhailova N."/>
            <person name="Pagani I."/>
            <person name="Teshima H."/>
            <person name="Detter J.C."/>
            <person name="Tapia R."/>
            <person name="Han C."/>
            <person name="Land M."/>
            <person name="Hauser L."/>
            <person name="Markowitz V."/>
            <person name="Cheng J.-F."/>
            <person name="Hugenholtz P."/>
            <person name="Woyke T."/>
            <person name="Wu D."/>
            <person name="Gronow S."/>
            <person name="Wellnitz S."/>
            <person name="Brambilla E."/>
            <person name="Klenk H.-P."/>
            <person name="Eisen J.A."/>
        </authorList>
    </citation>
    <scope>NUCLEOTIDE SEQUENCE [LARGE SCALE GENOMIC DNA]</scope>
    <source>
        <strain evidence="3">DSM 12168 / CIP 105900 / DD5/3</strain>
    </source>
</reference>
<dbReference type="STRING" id="906968.Trebr_1460"/>
<dbReference type="InterPro" id="IPR018490">
    <property type="entry name" value="cNMP-bd_dom_sf"/>
</dbReference>
<dbReference type="eggNOG" id="COG0664">
    <property type="taxonomic scope" value="Bacteria"/>
</dbReference>
<gene>
    <name evidence="2" type="ordered locus">Trebr_1460</name>
</gene>
<feature type="domain" description="Cyclic nucleotide-binding" evidence="1">
    <location>
        <begin position="190"/>
        <end position="290"/>
    </location>
</feature>
<dbReference type="Gene3D" id="2.60.120.10">
    <property type="entry name" value="Jelly Rolls"/>
    <property type="match status" value="2"/>
</dbReference>
<evidence type="ECO:0000313" key="2">
    <source>
        <dbReference type="EMBL" id="AEE16884.1"/>
    </source>
</evidence>
<dbReference type="OrthoDB" id="305756at2"/>
<dbReference type="InterPro" id="IPR014710">
    <property type="entry name" value="RmlC-like_jellyroll"/>
</dbReference>
<dbReference type="InterPro" id="IPR018488">
    <property type="entry name" value="cNMP-bd_CS"/>
</dbReference>
<dbReference type="CDD" id="cd00038">
    <property type="entry name" value="CAP_ED"/>
    <property type="match status" value="2"/>
</dbReference>
<dbReference type="PROSITE" id="PS50042">
    <property type="entry name" value="CNMP_BINDING_3"/>
    <property type="match status" value="2"/>
</dbReference>
<dbReference type="InterPro" id="IPR000595">
    <property type="entry name" value="cNMP-bd_dom"/>
</dbReference>
<evidence type="ECO:0000313" key="3">
    <source>
        <dbReference type="Proteomes" id="UP000006546"/>
    </source>
</evidence>
<dbReference type="PANTHER" id="PTHR24567:SF74">
    <property type="entry name" value="HTH-TYPE TRANSCRIPTIONAL REGULATOR ARCR"/>
    <property type="match status" value="1"/>
</dbReference>
<dbReference type="KEGG" id="tbe:Trebr_1460"/>
<feature type="domain" description="Cyclic nucleotide-binding" evidence="1">
    <location>
        <begin position="1"/>
        <end position="106"/>
    </location>
</feature>